<proteinExistence type="predicted"/>
<gene>
    <name evidence="3" type="ORF">HYH03_001405</name>
</gene>
<evidence type="ECO:0000256" key="1">
    <source>
        <dbReference type="SAM" id="MobiDB-lite"/>
    </source>
</evidence>
<dbReference type="InterPro" id="IPR005069">
    <property type="entry name" value="Nucl-diP-sugar_transferase"/>
</dbReference>
<dbReference type="PANTHER" id="PTHR47032">
    <property type="entry name" value="UDP-D-XYLOSE:L-FUCOSE ALPHA-1,3-D-XYLOSYLTRANSFERASE-RELATED"/>
    <property type="match status" value="1"/>
</dbReference>
<feature type="domain" description="Nucleotide-diphospho-sugar transferase" evidence="2">
    <location>
        <begin position="115"/>
        <end position="352"/>
    </location>
</feature>
<dbReference type="AlphaFoldDB" id="A0A836C611"/>
<dbReference type="OrthoDB" id="540503at2759"/>
<evidence type="ECO:0000259" key="2">
    <source>
        <dbReference type="Pfam" id="PF03407"/>
    </source>
</evidence>
<dbReference type="Pfam" id="PF03407">
    <property type="entry name" value="Nucleotid_trans"/>
    <property type="match status" value="1"/>
</dbReference>
<dbReference type="GO" id="GO:0005794">
    <property type="term" value="C:Golgi apparatus"/>
    <property type="evidence" value="ECO:0007669"/>
    <property type="project" value="TreeGrafter"/>
</dbReference>
<dbReference type="EMBL" id="JAEHOE010000003">
    <property type="protein sequence ID" value="KAG2500638.1"/>
    <property type="molecule type" value="Genomic_DNA"/>
</dbReference>
<evidence type="ECO:0000313" key="4">
    <source>
        <dbReference type="Proteomes" id="UP000612055"/>
    </source>
</evidence>
<reference evidence="3" key="1">
    <citation type="journal article" date="2020" name="bioRxiv">
        <title>Comparative genomics of Chlamydomonas.</title>
        <authorList>
            <person name="Craig R.J."/>
            <person name="Hasan A.R."/>
            <person name="Ness R.W."/>
            <person name="Keightley P.D."/>
        </authorList>
    </citation>
    <scope>NUCLEOTIDE SEQUENCE</scope>
    <source>
        <strain evidence="3">CCAP 11/70</strain>
    </source>
</reference>
<dbReference type="GO" id="GO:0016757">
    <property type="term" value="F:glycosyltransferase activity"/>
    <property type="evidence" value="ECO:0007669"/>
    <property type="project" value="TreeGrafter"/>
</dbReference>
<protein>
    <recommendedName>
        <fullName evidence="2">Nucleotide-diphospho-sugar transferase domain-containing protein</fullName>
    </recommendedName>
</protein>
<evidence type="ECO:0000313" key="3">
    <source>
        <dbReference type="EMBL" id="KAG2500638.1"/>
    </source>
</evidence>
<feature type="region of interest" description="Disordered" evidence="1">
    <location>
        <begin position="214"/>
        <end position="250"/>
    </location>
</feature>
<dbReference type="PANTHER" id="PTHR47032:SF1">
    <property type="entry name" value="UDP-D-XYLOSE:L-FUCOSE ALPHA-1,3-D-XYLOSYLTRANSFERASE-RELATED"/>
    <property type="match status" value="1"/>
</dbReference>
<keyword evidence="4" id="KW-1185">Reference proteome</keyword>
<sequence length="388" mass="42169">MLLIAAKKESWPVRRPLVNMHEVARQTISRDGPRYPDEGFLRHVRTCRAPYDPKGAPQQSLKNSQIQLSDCDRGYAILTMGNNVAMDYLIPVLLESLQRIEHQGADGEPDDLTSHTVVMGVTSDAAAKCTKLQRSYHHSCTGDGSSGLFNGDQKQPSFKAAAFGMAKLRYIINALTTNIDILYVDADVIFLEDPFPTLLASSAGISVGVAPEPCGSKPTPWDEDTPKAPSMADLSSQHNDHWRHSRSLAGSQGAEGGEVLWSTGIAFFRSTPAVMRCTYSLILDMAYHANPKNNGSQEVVREQERFAAFMPMCAGTLGTELRLLDAAAFPTTCGAAVSEEARKKALVIHASHPPGAGLRERAPLLMDLLGIKHDDHFEAAEGEGKEEA</sequence>
<name>A0A836C611_9CHLO</name>
<dbReference type="InterPro" id="IPR052636">
    <property type="entry name" value="UDP-D-xylose:L-fucose_XylT"/>
</dbReference>
<organism evidence="3 4">
    <name type="scientific">Edaphochlamys debaryana</name>
    <dbReference type="NCBI Taxonomy" id="47281"/>
    <lineage>
        <taxon>Eukaryota</taxon>
        <taxon>Viridiplantae</taxon>
        <taxon>Chlorophyta</taxon>
        <taxon>core chlorophytes</taxon>
        <taxon>Chlorophyceae</taxon>
        <taxon>CS clade</taxon>
        <taxon>Chlamydomonadales</taxon>
        <taxon>Chlamydomonadales incertae sedis</taxon>
        <taxon>Edaphochlamys</taxon>
    </lineage>
</organism>
<comment type="caution">
    <text evidence="3">The sequence shown here is derived from an EMBL/GenBank/DDBJ whole genome shotgun (WGS) entry which is preliminary data.</text>
</comment>
<dbReference type="Proteomes" id="UP000612055">
    <property type="component" value="Unassembled WGS sequence"/>
</dbReference>
<accession>A0A836C611</accession>